<feature type="chain" id="PRO_5041338845" description="Secreted protein" evidence="2">
    <location>
        <begin position="20"/>
        <end position="95"/>
    </location>
</feature>
<evidence type="ECO:0000256" key="1">
    <source>
        <dbReference type="SAM" id="MobiDB-lite"/>
    </source>
</evidence>
<feature type="signal peptide" evidence="2">
    <location>
        <begin position="1"/>
        <end position="19"/>
    </location>
</feature>
<keyword evidence="4" id="KW-1185">Reference proteome</keyword>
<dbReference type="Proteomes" id="UP001172102">
    <property type="component" value="Unassembled WGS sequence"/>
</dbReference>
<comment type="caution">
    <text evidence="3">The sequence shown here is derived from an EMBL/GenBank/DDBJ whole genome shotgun (WGS) entry which is preliminary data.</text>
</comment>
<organism evidence="3 4">
    <name type="scientific">Lasiosphaeris hirsuta</name>
    <dbReference type="NCBI Taxonomy" id="260670"/>
    <lineage>
        <taxon>Eukaryota</taxon>
        <taxon>Fungi</taxon>
        <taxon>Dikarya</taxon>
        <taxon>Ascomycota</taxon>
        <taxon>Pezizomycotina</taxon>
        <taxon>Sordariomycetes</taxon>
        <taxon>Sordariomycetidae</taxon>
        <taxon>Sordariales</taxon>
        <taxon>Lasiosphaeriaceae</taxon>
        <taxon>Lasiosphaeris</taxon>
    </lineage>
</organism>
<reference evidence="3" key="1">
    <citation type="submission" date="2023-06" db="EMBL/GenBank/DDBJ databases">
        <title>Genome-scale phylogeny and comparative genomics of the fungal order Sordariales.</title>
        <authorList>
            <consortium name="Lawrence Berkeley National Laboratory"/>
            <person name="Hensen N."/>
            <person name="Bonometti L."/>
            <person name="Westerberg I."/>
            <person name="Brannstrom I.O."/>
            <person name="Guillou S."/>
            <person name="Cros-Aarteil S."/>
            <person name="Calhoun S."/>
            <person name="Haridas S."/>
            <person name="Kuo A."/>
            <person name="Mondo S."/>
            <person name="Pangilinan J."/>
            <person name="Riley R."/>
            <person name="Labutti K."/>
            <person name="Andreopoulos B."/>
            <person name="Lipzen A."/>
            <person name="Chen C."/>
            <person name="Yanf M."/>
            <person name="Daum C."/>
            <person name="Ng V."/>
            <person name="Clum A."/>
            <person name="Steindorff A."/>
            <person name="Ohm R."/>
            <person name="Martin F."/>
            <person name="Silar P."/>
            <person name="Natvig D."/>
            <person name="Lalanne C."/>
            <person name="Gautier V."/>
            <person name="Ament-Velasquez S.L."/>
            <person name="Kruys A."/>
            <person name="Hutchinson M.I."/>
            <person name="Powell A.J."/>
            <person name="Barry K."/>
            <person name="Miller A.N."/>
            <person name="Grigoriev I.V."/>
            <person name="Debuchy R."/>
            <person name="Gladieux P."/>
            <person name="Thoren M.H."/>
            <person name="Johannesson H."/>
        </authorList>
    </citation>
    <scope>NUCLEOTIDE SEQUENCE</scope>
    <source>
        <strain evidence="3">SMH4607-1</strain>
    </source>
</reference>
<proteinExistence type="predicted"/>
<dbReference type="EMBL" id="JAUKUA010000001">
    <property type="protein sequence ID" value="KAK0731681.1"/>
    <property type="molecule type" value="Genomic_DNA"/>
</dbReference>
<evidence type="ECO:0008006" key="5">
    <source>
        <dbReference type="Google" id="ProtNLM"/>
    </source>
</evidence>
<feature type="compositionally biased region" description="Polar residues" evidence="1">
    <location>
        <begin position="55"/>
        <end position="65"/>
    </location>
</feature>
<evidence type="ECO:0000313" key="4">
    <source>
        <dbReference type="Proteomes" id="UP001172102"/>
    </source>
</evidence>
<accession>A0AA40BCK5</accession>
<keyword evidence="2" id="KW-0732">Signal</keyword>
<feature type="region of interest" description="Disordered" evidence="1">
    <location>
        <begin position="54"/>
        <end position="81"/>
    </location>
</feature>
<sequence length="95" mass="10797">MNVITGFRIWLLFSTGSNSNVVQVTTTTKNMINQGMTLLPRRRWPGPEIICRHPTPNTESNTPPQRQGFCSPPCRPNQRTQNIPMLFSRLVSSDQ</sequence>
<evidence type="ECO:0000256" key="2">
    <source>
        <dbReference type="SAM" id="SignalP"/>
    </source>
</evidence>
<gene>
    <name evidence="3" type="ORF">B0H67DRAFT_83183</name>
</gene>
<protein>
    <recommendedName>
        <fullName evidence="5">Secreted protein</fullName>
    </recommendedName>
</protein>
<evidence type="ECO:0000313" key="3">
    <source>
        <dbReference type="EMBL" id="KAK0731681.1"/>
    </source>
</evidence>
<dbReference type="AlphaFoldDB" id="A0AA40BCK5"/>
<name>A0AA40BCK5_9PEZI</name>